<reference evidence="7 8" key="1">
    <citation type="journal article" date="2020" name="bioRxiv">
        <title>Metabolic contributions of an alphaproteobacterial endosymbiont in the apicomplexan Cardiosporidium cionae.</title>
        <authorList>
            <person name="Hunter E.S."/>
            <person name="Paight C.J."/>
            <person name="Lane C.E."/>
        </authorList>
    </citation>
    <scope>NUCLEOTIDE SEQUENCE [LARGE SCALE GENOMIC DNA]</scope>
    <source>
        <strain evidence="7">ESH_2018</strain>
    </source>
</reference>
<keyword evidence="8" id="KW-1185">Reference proteome</keyword>
<keyword evidence="5" id="KW-1133">Transmembrane helix</keyword>
<evidence type="ECO:0000256" key="5">
    <source>
        <dbReference type="SAM" id="Phobius"/>
    </source>
</evidence>
<dbReference type="Proteomes" id="UP000823046">
    <property type="component" value="Unassembled WGS sequence"/>
</dbReference>
<dbReference type="InterPro" id="IPR039261">
    <property type="entry name" value="FNR_nucleotide-bd"/>
</dbReference>
<dbReference type="InterPro" id="IPR001433">
    <property type="entry name" value="OxRdtase_FAD/NAD-bd"/>
</dbReference>
<dbReference type="PANTHER" id="PTHR19370">
    <property type="entry name" value="NADH-CYTOCHROME B5 REDUCTASE"/>
    <property type="match status" value="1"/>
</dbReference>
<evidence type="ECO:0000313" key="7">
    <source>
        <dbReference type="EMBL" id="KAF8820891.1"/>
    </source>
</evidence>
<dbReference type="InterPro" id="IPR017927">
    <property type="entry name" value="FAD-bd_FR_type"/>
</dbReference>
<keyword evidence="3" id="KW-0274">FAD</keyword>
<dbReference type="Gene3D" id="2.40.30.10">
    <property type="entry name" value="Translation factors"/>
    <property type="match status" value="1"/>
</dbReference>
<feature type="domain" description="FAD-binding FR-type" evidence="6">
    <location>
        <begin position="42"/>
        <end position="171"/>
    </location>
</feature>
<dbReference type="PROSITE" id="PS51384">
    <property type="entry name" value="FAD_FR"/>
    <property type="match status" value="1"/>
</dbReference>
<dbReference type="Pfam" id="PF00175">
    <property type="entry name" value="NAD_binding_1"/>
    <property type="match status" value="1"/>
</dbReference>
<dbReference type="PRINTS" id="PR00406">
    <property type="entry name" value="CYTB5RDTASE"/>
</dbReference>
<evidence type="ECO:0000313" key="8">
    <source>
        <dbReference type="Proteomes" id="UP000823046"/>
    </source>
</evidence>
<dbReference type="Gene3D" id="3.40.50.80">
    <property type="entry name" value="Nucleotide-binding domain of ferredoxin-NADP reductase (FNR) module"/>
    <property type="match status" value="1"/>
</dbReference>
<protein>
    <submittedName>
        <fullName evidence="7">NaDH-cytochrome b5 reductase 1</fullName>
    </submittedName>
</protein>
<gene>
    <name evidence="7" type="ORF">IE077_002686</name>
</gene>
<proteinExistence type="predicted"/>
<evidence type="ECO:0000256" key="1">
    <source>
        <dbReference type="ARBA" id="ARBA00001974"/>
    </source>
</evidence>
<sequence length="335" mass="37846">MEYLSSTNTFLLLSASAAVAVGFVAFFLLPRYNKKSKKFLDTSRKSLLLVAKTFVSHDTWKFRFSLGGNDVTLGLPIGQHIKFFCPNVKGKIQGEWNGKADNELQDAEIGRKYTPVTGNKFKGYVDFVIKVYSANQKPQFVDGGKMSQYFHRMEIGDKIDITGPVGRIEYKGEGKFVVSGKEYKKKKIGMLAGGTGITPMLQIIEAVLEDPSDETELSLLFANQTEEDILVRKDATKVIIFSSTLIAEFVFLKIELEEFQARFPERFKLWYTLDRSLPNWKYSTGYISTNMIESHIFPPSEDTLVLMCGPPAMIANACRPNLEKLGYKENDILKF</sequence>
<dbReference type="Pfam" id="PF00970">
    <property type="entry name" value="FAD_binding_6"/>
    <property type="match status" value="2"/>
</dbReference>
<evidence type="ECO:0000256" key="3">
    <source>
        <dbReference type="ARBA" id="ARBA00022827"/>
    </source>
</evidence>
<dbReference type="PANTHER" id="PTHR19370:SF185">
    <property type="entry name" value="NADH-CYTOCHROME B5 REDUCTASE"/>
    <property type="match status" value="1"/>
</dbReference>
<dbReference type="SUPFAM" id="SSF52343">
    <property type="entry name" value="Ferredoxin reductase-like, C-terminal NADP-linked domain"/>
    <property type="match status" value="1"/>
</dbReference>
<dbReference type="InterPro" id="IPR001834">
    <property type="entry name" value="CBR-like"/>
</dbReference>
<evidence type="ECO:0000256" key="4">
    <source>
        <dbReference type="ARBA" id="ARBA00023002"/>
    </source>
</evidence>
<keyword evidence="4" id="KW-0560">Oxidoreductase</keyword>
<accession>A0ABQ7JA81</accession>
<feature type="transmembrane region" description="Helical" evidence="5">
    <location>
        <begin position="12"/>
        <end position="29"/>
    </location>
</feature>
<dbReference type="CDD" id="cd06183">
    <property type="entry name" value="cyt_b5_reduct_like"/>
    <property type="match status" value="1"/>
</dbReference>
<comment type="caution">
    <text evidence="7">The sequence shown here is derived from an EMBL/GenBank/DDBJ whole genome shotgun (WGS) entry which is preliminary data.</text>
</comment>
<keyword evidence="2" id="KW-0285">Flavoprotein</keyword>
<name>A0ABQ7JA81_9APIC</name>
<evidence type="ECO:0000259" key="6">
    <source>
        <dbReference type="PROSITE" id="PS51384"/>
    </source>
</evidence>
<keyword evidence="5" id="KW-0812">Transmembrane</keyword>
<dbReference type="EMBL" id="JADAQX010000276">
    <property type="protein sequence ID" value="KAF8820891.1"/>
    <property type="molecule type" value="Genomic_DNA"/>
</dbReference>
<dbReference type="InterPro" id="IPR017938">
    <property type="entry name" value="Riboflavin_synthase-like_b-brl"/>
</dbReference>
<comment type="cofactor">
    <cofactor evidence="1">
        <name>FAD</name>
        <dbReference type="ChEBI" id="CHEBI:57692"/>
    </cofactor>
</comment>
<dbReference type="SUPFAM" id="SSF63380">
    <property type="entry name" value="Riboflavin synthase domain-like"/>
    <property type="match status" value="1"/>
</dbReference>
<evidence type="ECO:0000256" key="2">
    <source>
        <dbReference type="ARBA" id="ARBA00022630"/>
    </source>
</evidence>
<organism evidence="7 8">
    <name type="scientific">Cardiosporidium cionae</name>
    <dbReference type="NCBI Taxonomy" id="476202"/>
    <lineage>
        <taxon>Eukaryota</taxon>
        <taxon>Sar</taxon>
        <taxon>Alveolata</taxon>
        <taxon>Apicomplexa</taxon>
        <taxon>Aconoidasida</taxon>
        <taxon>Nephromycida</taxon>
        <taxon>Cardiosporidium</taxon>
    </lineage>
</organism>
<dbReference type="InterPro" id="IPR008333">
    <property type="entry name" value="Cbr1-like_FAD-bd_dom"/>
</dbReference>
<keyword evidence="5" id="KW-0472">Membrane</keyword>